<comment type="caution">
    <text evidence="1">The sequence shown here is derived from an EMBL/GenBank/DDBJ whole genome shotgun (WGS) entry which is preliminary data.</text>
</comment>
<dbReference type="EMBL" id="AUZX01012097">
    <property type="protein sequence ID" value="EQD40406.1"/>
    <property type="molecule type" value="Genomic_DNA"/>
</dbReference>
<reference evidence="1" key="2">
    <citation type="journal article" date="2014" name="ISME J.">
        <title>Microbial stratification in low pH oxic and suboxic macroscopic growths along an acid mine drainage.</title>
        <authorList>
            <person name="Mendez-Garcia C."/>
            <person name="Mesa V."/>
            <person name="Sprenger R.R."/>
            <person name="Richter M."/>
            <person name="Diez M.S."/>
            <person name="Solano J."/>
            <person name="Bargiela R."/>
            <person name="Golyshina O.V."/>
            <person name="Manteca A."/>
            <person name="Ramos J.L."/>
            <person name="Gallego J.R."/>
            <person name="Llorente I."/>
            <person name="Martins Dos Santos V.A."/>
            <person name="Jensen O.N."/>
            <person name="Pelaez A.I."/>
            <person name="Sanchez J."/>
            <person name="Ferrer M."/>
        </authorList>
    </citation>
    <scope>NUCLEOTIDE SEQUENCE</scope>
</reference>
<evidence type="ECO:0000313" key="1">
    <source>
        <dbReference type="EMBL" id="EQD40406.1"/>
    </source>
</evidence>
<proteinExistence type="predicted"/>
<accession>T0YXP5</accession>
<sequence>MTISRLLYVLDLPEAVPPVVHISFLLDRIGGTLRPPTNEFDQNPIGHVGMVPIEELVQYGFSEEFGSLVAQGFPGSGAYKGHKSAIGL</sequence>
<dbReference type="AlphaFoldDB" id="T0YXP5"/>
<organism evidence="1">
    <name type="scientific">mine drainage metagenome</name>
    <dbReference type="NCBI Taxonomy" id="410659"/>
    <lineage>
        <taxon>unclassified sequences</taxon>
        <taxon>metagenomes</taxon>
        <taxon>ecological metagenomes</taxon>
    </lineage>
</organism>
<dbReference type="Gene3D" id="3.90.79.10">
    <property type="entry name" value="Nucleoside Triphosphate Pyrophosphohydrolase"/>
    <property type="match status" value="1"/>
</dbReference>
<name>T0YXP5_9ZZZZ</name>
<protein>
    <submittedName>
        <fullName evidence="1">MutT/Nudix family protein</fullName>
    </submittedName>
</protein>
<gene>
    <name evidence="1" type="ORF">B1A_16451</name>
</gene>
<reference evidence="1" key="1">
    <citation type="submission" date="2013-08" db="EMBL/GenBank/DDBJ databases">
        <authorList>
            <person name="Mendez C."/>
            <person name="Richter M."/>
            <person name="Ferrer M."/>
            <person name="Sanchez J."/>
        </authorList>
    </citation>
    <scope>NUCLEOTIDE SEQUENCE</scope>
</reference>